<sequence>MNLLNRFHYEKLHAGNNPNKQPSLLLRLSLYLLPLLTTTLTLFLVLKSWSIPNIDLPTSTSPPSPVHTSCGTTPDEARSRGCHFDILSFAWQTHECYDAELMDDFMAYDNWTFYTQPNRTSKTVSLTDALKGDVSLFVDWKYHVVHCTFMWMQMHRAFVIKGWIDSHLDSYAHTKHCRWALLEKETKMEEVNVVAKVKYPACRRV</sequence>
<reference evidence="2" key="1">
    <citation type="journal article" date="2023" name="Mol. Phylogenet. Evol.">
        <title>Genome-scale phylogeny and comparative genomics of the fungal order Sordariales.</title>
        <authorList>
            <person name="Hensen N."/>
            <person name="Bonometti L."/>
            <person name="Westerberg I."/>
            <person name="Brannstrom I.O."/>
            <person name="Guillou S."/>
            <person name="Cros-Aarteil S."/>
            <person name="Calhoun S."/>
            <person name="Haridas S."/>
            <person name="Kuo A."/>
            <person name="Mondo S."/>
            <person name="Pangilinan J."/>
            <person name="Riley R."/>
            <person name="LaButti K."/>
            <person name="Andreopoulos B."/>
            <person name="Lipzen A."/>
            <person name="Chen C."/>
            <person name="Yan M."/>
            <person name="Daum C."/>
            <person name="Ng V."/>
            <person name="Clum A."/>
            <person name="Steindorff A."/>
            <person name="Ohm R.A."/>
            <person name="Martin F."/>
            <person name="Silar P."/>
            <person name="Natvig D.O."/>
            <person name="Lalanne C."/>
            <person name="Gautier V."/>
            <person name="Ament-Velasquez S.L."/>
            <person name="Kruys A."/>
            <person name="Hutchinson M.I."/>
            <person name="Powell A.J."/>
            <person name="Barry K."/>
            <person name="Miller A.N."/>
            <person name="Grigoriev I.V."/>
            <person name="Debuchy R."/>
            <person name="Gladieux P."/>
            <person name="Hiltunen Thoren M."/>
            <person name="Johannesson H."/>
        </authorList>
    </citation>
    <scope>NUCLEOTIDE SEQUENCE</scope>
    <source>
        <strain evidence="2">PSN243</strain>
    </source>
</reference>
<comment type="caution">
    <text evidence="2">The sequence shown here is derived from an EMBL/GenBank/DDBJ whole genome shotgun (WGS) entry which is preliminary data.</text>
</comment>
<dbReference type="AlphaFoldDB" id="A0AAV9GFU2"/>
<proteinExistence type="predicted"/>
<keyword evidence="1" id="KW-0812">Transmembrane</keyword>
<protein>
    <submittedName>
        <fullName evidence="2">Uncharacterized protein</fullName>
    </submittedName>
</protein>
<keyword evidence="3" id="KW-1185">Reference proteome</keyword>
<dbReference type="Proteomes" id="UP001321760">
    <property type="component" value="Unassembled WGS sequence"/>
</dbReference>
<organism evidence="2 3">
    <name type="scientific">Podospora aff. communis PSN243</name>
    <dbReference type="NCBI Taxonomy" id="3040156"/>
    <lineage>
        <taxon>Eukaryota</taxon>
        <taxon>Fungi</taxon>
        <taxon>Dikarya</taxon>
        <taxon>Ascomycota</taxon>
        <taxon>Pezizomycotina</taxon>
        <taxon>Sordariomycetes</taxon>
        <taxon>Sordariomycetidae</taxon>
        <taxon>Sordariales</taxon>
        <taxon>Podosporaceae</taxon>
        <taxon>Podospora</taxon>
    </lineage>
</organism>
<dbReference type="InterPro" id="IPR053008">
    <property type="entry name" value="Phomopsin_biosynth_assoc"/>
</dbReference>
<accession>A0AAV9GFU2</accession>
<reference evidence="2" key="2">
    <citation type="submission" date="2023-05" db="EMBL/GenBank/DDBJ databases">
        <authorList>
            <consortium name="Lawrence Berkeley National Laboratory"/>
            <person name="Steindorff A."/>
            <person name="Hensen N."/>
            <person name="Bonometti L."/>
            <person name="Westerberg I."/>
            <person name="Brannstrom I.O."/>
            <person name="Guillou S."/>
            <person name="Cros-Aarteil S."/>
            <person name="Calhoun S."/>
            <person name="Haridas S."/>
            <person name="Kuo A."/>
            <person name="Mondo S."/>
            <person name="Pangilinan J."/>
            <person name="Riley R."/>
            <person name="Labutti K."/>
            <person name="Andreopoulos B."/>
            <person name="Lipzen A."/>
            <person name="Chen C."/>
            <person name="Yanf M."/>
            <person name="Daum C."/>
            <person name="Ng V."/>
            <person name="Clum A."/>
            <person name="Ohm R."/>
            <person name="Martin F."/>
            <person name="Silar P."/>
            <person name="Natvig D."/>
            <person name="Lalanne C."/>
            <person name="Gautier V."/>
            <person name="Ament-Velasquez S.L."/>
            <person name="Kruys A."/>
            <person name="Hutchinson M.I."/>
            <person name="Powell A.J."/>
            <person name="Barry K."/>
            <person name="Miller A.N."/>
            <person name="Grigoriev I.V."/>
            <person name="Debuchy R."/>
            <person name="Gladieux P."/>
            <person name="Thoren M.H."/>
            <person name="Johannesson H."/>
        </authorList>
    </citation>
    <scope>NUCLEOTIDE SEQUENCE</scope>
    <source>
        <strain evidence="2">PSN243</strain>
    </source>
</reference>
<dbReference type="EMBL" id="MU865958">
    <property type="protein sequence ID" value="KAK4446248.1"/>
    <property type="molecule type" value="Genomic_DNA"/>
</dbReference>
<feature type="transmembrane region" description="Helical" evidence="1">
    <location>
        <begin position="28"/>
        <end position="46"/>
    </location>
</feature>
<evidence type="ECO:0000313" key="3">
    <source>
        <dbReference type="Proteomes" id="UP001321760"/>
    </source>
</evidence>
<evidence type="ECO:0000313" key="2">
    <source>
        <dbReference type="EMBL" id="KAK4446248.1"/>
    </source>
</evidence>
<name>A0AAV9GFU2_9PEZI</name>
<keyword evidence="1" id="KW-1133">Transmembrane helix</keyword>
<gene>
    <name evidence="2" type="ORF">QBC34DRAFT_331742</name>
</gene>
<evidence type="ECO:0000256" key="1">
    <source>
        <dbReference type="SAM" id="Phobius"/>
    </source>
</evidence>
<dbReference type="PANTHER" id="PTHR35896:SF3">
    <property type="entry name" value="MAJOR FACILITATOR SUPERFAMILY TRANSPORTER"/>
    <property type="match status" value="1"/>
</dbReference>
<keyword evidence="1" id="KW-0472">Membrane</keyword>
<dbReference type="PANTHER" id="PTHR35896">
    <property type="entry name" value="IG-LIKE DOMAIN-CONTAINING PROTEIN"/>
    <property type="match status" value="1"/>
</dbReference>
<feature type="non-terminal residue" evidence="2">
    <location>
        <position position="205"/>
    </location>
</feature>